<proteinExistence type="predicted"/>
<dbReference type="PANTHER" id="PTHR46424">
    <property type="entry name" value="UBX DOMAIN-CONTAINING PROTEIN 4"/>
    <property type="match status" value="1"/>
</dbReference>
<dbReference type="InterPro" id="IPR006577">
    <property type="entry name" value="UAS"/>
</dbReference>
<dbReference type="GO" id="GO:0036503">
    <property type="term" value="P:ERAD pathway"/>
    <property type="evidence" value="ECO:0007669"/>
    <property type="project" value="TreeGrafter"/>
</dbReference>
<evidence type="ECO:0000256" key="1">
    <source>
        <dbReference type="ARBA" id="ARBA00004406"/>
    </source>
</evidence>
<feature type="domain" description="UBX" evidence="7">
    <location>
        <begin position="315"/>
        <end position="394"/>
    </location>
</feature>
<evidence type="ECO:0000256" key="5">
    <source>
        <dbReference type="ARBA" id="ARBA00046062"/>
    </source>
</evidence>
<dbReference type="InterPro" id="IPR029071">
    <property type="entry name" value="Ubiquitin-like_domsf"/>
</dbReference>
<dbReference type="CDD" id="cd01767">
    <property type="entry name" value="UBX"/>
    <property type="match status" value="1"/>
</dbReference>
<dbReference type="EMBL" id="JAVHNQ010000003">
    <property type="protein sequence ID" value="KAK6353400.1"/>
    <property type="molecule type" value="Genomic_DNA"/>
</dbReference>
<feature type="compositionally biased region" description="Basic and acidic residues" evidence="6">
    <location>
        <begin position="198"/>
        <end position="240"/>
    </location>
</feature>
<comment type="function">
    <text evidence="5">Involved in endoplasmic reticulum-associated protein degradation (ERAD). Acts as a platform to recruit both UBQLN1 and VCP to the ER during ERAD.</text>
</comment>
<dbReference type="Gene3D" id="3.40.30.10">
    <property type="entry name" value="Glutaredoxin"/>
    <property type="match status" value="1"/>
</dbReference>
<comment type="subcellular location">
    <subcellularLocation>
        <location evidence="1">Endoplasmic reticulum membrane</location>
        <topology evidence="1">Peripheral membrane protein</topology>
    </subcellularLocation>
</comment>
<evidence type="ECO:0000256" key="4">
    <source>
        <dbReference type="ARBA" id="ARBA00041575"/>
    </source>
</evidence>
<evidence type="ECO:0000256" key="3">
    <source>
        <dbReference type="ARBA" id="ARBA00038812"/>
    </source>
</evidence>
<sequence length="527" mass="57487">MASTTSLFFSGTIEEAIAATVANRKPLVCFVTDDSDASDTWERDYLQDEAVSSLLQENTIAVRLVKDSTEANYLNAFCAIHTFPTLLVIKNGGAGVDGLAVVTDPISKEEFITKIQRTLNGQAPANLLDGVNSSPSFPATTSTTSSESTPAAATAPSQEPSQSIPTAPTTSRNDELPANTQFPPDSATARRLASIQQQHRERIARLKVQREAAEREEAKQRELARREDTRAMAEAAENKRNRSNKQYADAEKKRRAEAEKERRRVLEQIRADREEMRIREANRKAIAAEAEAEMAAGAACETPKESKGKGKQVDNGNGETHIGFRLLDGSRISHTFPTDATIEKDVRPWLDKNRTDGNQPYKLVSQSINMSSVNVEGTSTLQELDLYPSALLILKPVASDKVSRAFPSSVSRSSGNNQPGAQQHNFFIALLLSVWLMIKTFLGLHNPSSQFKVGETGPPKSESSEMASSSSSSGAHSVRDAARKRFGTLHDGGDADKRSAYYNGNQLDFEPRKKDEDKDGGEGAGRS</sequence>
<dbReference type="SUPFAM" id="SSF52833">
    <property type="entry name" value="Thioredoxin-like"/>
    <property type="match status" value="1"/>
</dbReference>
<comment type="caution">
    <text evidence="8">The sequence shown here is derived from an EMBL/GenBank/DDBJ whole genome shotgun (WGS) entry which is preliminary data.</text>
</comment>
<dbReference type="SMART" id="SM00166">
    <property type="entry name" value="UBX"/>
    <property type="match status" value="1"/>
</dbReference>
<feature type="region of interest" description="Disordered" evidence="6">
    <location>
        <begin position="298"/>
        <end position="317"/>
    </location>
</feature>
<dbReference type="Gene3D" id="3.10.20.90">
    <property type="entry name" value="Phosphatidylinositol 3-kinase Catalytic Subunit, Chain A, domain 1"/>
    <property type="match status" value="1"/>
</dbReference>
<gene>
    <name evidence="8" type="ORF">TWF696_005366</name>
</gene>
<accession>A0AAV9V1J3</accession>
<dbReference type="Pfam" id="PF00789">
    <property type="entry name" value="UBX"/>
    <property type="match status" value="1"/>
</dbReference>
<feature type="region of interest" description="Disordered" evidence="6">
    <location>
        <begin position="126"/>
        <end position="263"/>
    </location>
</feature>
<dbReference type="AlphaFoldDB" id="A0AAV9V1J3"/>
<dbReference type="InterPro" id="IPR036249">
    <property type="entry name" value="Thioredoxin-like_sf"/>
</dbReference>
<organism evidence="8 9">
    <name type="scientific">Orbilia brochopaga</name>
    <dbReference type="NCBI Taxonomy" id="3140254"/>
    <lineage>
        <taxon>Eukaryota</taxon>
        <taxon>Fungi</taxon>
        <taxon>Dikarya</taxon>
        <taxon>Ascomycota</taxon>
        <taxon>Pezizomycotina</taxon>
        <taxon>Orbiliomycetes</taxon>
        <taxon>Orbiliales</taxon>
        <taxon>Orbiliaceae</taxon>
        <taxon>Orbilia</taxon>
    </lineage>
</organism>
<name>A0AAV9V1J3_9PEZI</name>
<evidence type="ECO:0000313" key="9">
    <source>
        <dbReference type="Proteomes" id="UP001375240"/>
    </source>
</evidence>
<dbReference type="InterPro" id="IPR001012">
    <property type="entry name" value="UBX_dom"/>
</dbReference>
<keyword evidence="2" id="KW-0834">Unfolded protein response</keyword>
<dbReference type="GO" id="GO:0006986">
    <property type="term" value="P:response to unfolded protein"/>
    <property type="evidence" value="ECO:0007669"/>
    <property type="project" value="UniProtKB-KW"/>
</dbReference>
<reference evidence="8 9" key="1">
    <citation type="submission" date="2019-10" db="EMBL/GenBank/DDBJ databases">
        <authorList>
            <person name="Palmer J.M."/>
        </authorList>
    </citation>
    <scope>NUCLEOTIDE SEQUENCE [LARGE SCALE GENOMIC DNA]</scope>
    <source>
        <strain evidence="8 9">TWF696</strain>
    </source>
</reference>
<feature type="compositionally biased region" description="Basic and acidic residues" evidence="6">
    <location>
        <begin position="509"/>
        <end position="521"/>
    </location>
</feature>
<evidence type="ECO:0000256" key="2">
    <source>
        <dbReference type="ARBA" id="ARBA00023230"/>
    </source>
</evidence>
<dbReference type="SMART" id="SM00594">
    <property type="entry name" value="UAS"/>
    <property type="match status" value="1"/>
</dbReference>
<dbReference type="GO" id="GO:0005789">
    <property type="term" value="C:endoplasmic reticulum membrane"/>
    <property type="evidence" value="ECO:0007669"/>
    <property type="project" value="UniProtKB-SubCell"/>
</dbReference>
<feature type="compositionally biased region" description="Low complexity" evidence="6">
    <location>
        <begin position="464"/>
        <end position="476"/>
    </location>
</feature>
<dbReference type="PANTHER" id="PTHR46424:SF1">
    <property type="entry name" value="UBX DOMAIN-CONTAINING PROTEIN 4"/>
    <property type="match status" value="1"/>
</dbReference>
<dbReference type="Pfam" id="PF23187">
    <property type="entry name" value="UBX7_N"/>
    <property type="match status" value="1"/>
</dbReference>
<feature type="compositionally biased region" description="Basic and acidic residues" evidence="6">
    <location>
        <begin position="248"/>
        <end position="263"/>
    </location>
</feature>
<feature type="compositionally biased region" description="Basic and acidic residues" evidence="6">
    <location>
        <begin position="302"/>
        <end position="312"/>
    </location>
</feature>
<feature type="compositionally biased region" description="Low complexity" evidence="6">
    <location>
        <begin position="133"/>
        <end position="163"/>
    </location>
</feature>
<evidence type="ECO:0000313" key="8">
    <source>
        <dbReference type="EMBL" id="KAK6353400.1"/>
    </source>
</evidence>
<evidence type="ECO:0000256" key="6">
    <source>
        <dbReference type="SAM" id="MobiDB-lite"/>
    </source>
</evidence>
<dbReference type="PROSITE" id="PS50033">
    <property type="entry name" value="UBX"/>
    <property type="match status" value="1"/>
</dbReference>
<protein>
    <recommendedName>
        <fullName evidence="4">UBX domain-containing protein 2</fullName>
    </recommendedName>
</protein>
<comment type="subunit">
    <text evidence="3">Directly interacts with VCP. Interacts with UBQLN1. Forms a complex with VCP and UBQLN1.</text>
</comment>
<evidence type="ECO:0000259" key="7">
    <source>
        <dbReference type="PROSITE" id="PS50033"/>
    </source>
</evidence>
<feature type="region of interest" description="Disordered" evidence="6">
    <location>
        <begin position="448"/>
        <end position="527"/>
    </location>
</feature>
<dbReference type="SUPFAM" id="SSF54236">
    <property type="entry name" value="Ubiquitin-like"/>
    <property type="match status" value="1"/>
</dbReference>
<keyword evidence="9" id="KW-1185">Reference proteome</keyword>
<dbReference type="Proteomes" id="UP001375240">
    <property type="component" value="Unassembled WGS sequence"/>
</dbReference>